<evidence type="ECO:0000256" key="8">
    <source>
        <dbReference type="ARBA" id="ARBA00023284"/>
    </source>
</evidence>
<feature type="domain" description="Thioredoxin" evidence="14">
    <location>
        <begin position="32"/>
        <end position="178"/>
    </location>
</feature>
<dbReference type="AlphaFoldDB" id="A0AB33C3I1"/>
<evidence type="ECO:0000256" key="13">
    <source>
        <dbReference type="PIRSR" id="PIRSR000239-1"/>
    </source>
</evidence>
<dbReference type="InterPro" id="IPR036249">
    <property type="entry name" value="Thioredoxin-like_sf"/>
</dbReference>
<dbReference type="PANTHER" id="PTHR42801">
    <property type="entry name" value="THIOREDOXIN-DEPENDENT PEROXIDE REDUCTASE"/>
    <property type="match status" value="1"/>
</dbReference>
<evidence type="ECO:0000256" key="4">
    <source>
        <dbReference type="ARBA" id="ARBA00022559"/>
    </source>
</evidence>
<keyword evidence="8" id="KW-0676">Redox-active center</keyword>
<dbReference type="PROSITE" id="PS51352">
    <property type="entry name" value="THIOREDOXIN_2"/>
    <property type="match status" value="1"/>
</dbReference>
<dbReference type="PIRSF" id="PIRSF000239">
    <property type="entry name" value="AHPC"/>
    <property type="match status" value="1"/>
</dbReference>
<evidence type="ECO:0000313" key="16">
    <source>
        <dbReference type="Proteomes" id="UP000192439"/>
    </source>
</evidence>
<comment type="similarity">
    <text evidence="10">Belongs to the peroxiredoxin family. BCP/PrxQ subfamily.</text>
</comment>
<protein>
    <recommendedName>
        <fullName evidence="3">thioredoxin-dependent peroxiredoxin</fullName>
        <ecNumber evidence="3">1.11.1.24</ecNumber>
    </recommendedName>
    <alternativeName>
        <fullName evidence="11">Bacterioferritin comigratory protein</fullName>
    </alternativeName>
    <alternativeName>
        <fullName evidence="9">Thioredoxin peroxidase</fullName>
    </alternativeName>
</protein>
<evidence type="ECO:0000256" key="12">
    <source>
        <dbReference type="ARBA" id="ARBA00049091"/>
    </source>
</evidence>
<evidence type="ECO:0000256" key="11">
    <source>
        <dbReference type="ARBA" id="ARBA00041373"/>
    </source>
</evidence>
<dbReference type="CDD" id="cd03017">
    <property type="entry name" value="PRX_BCP"/>
    <property type="match status" value="1"/>
</dbReference>
<feature type="active site" description="Cysteine sulfenic acid (-SOH) intermediate; for peroxidase activity" evidence="13">
    <location>
        <position position="75"/>
    </location>
</feature>
<name>A0AB33C3I1_MICA7</name>
<proteinExistence type="inferred from homology"/>
<evidence type="ECO:0000256" key="3">
    <source>
        <dbReference type="ARBA" id="ARBA00013017"/>
    </source>
</evidence>
<dbReference type="GO" id="GO:0008379">
    <property type="term" value="F:thioredoxin peroxidase activity"/>
    <property type="evidence" value="ECO:0007669"/>
    <property type="project" value="TreeGrafter"/>
</dbReference>
<dbReference type="Proteomes" id="UP000192439">
    <property type="component" value="Chromosome"/>
</dbReference>
<dbReference type="Pfam" id="PF00578">
    <property type="entry name" value="AhpC-TSA"/>
    <property type="match status" value="1"/>
</dbReference>
<evidence type="ECO:0000256" key="2">
    <source>
        <dbReference type="ARBA" id="ARBA00011245"/>
    </source>
</evidence>
<evidence type="ECO:0000256" key="1">
    <source>
        <dbReference type="ARBA" id="ARBA00003330"/>
    </source>
</evidence>
<dbReference type="EMBL" id="CP020771">
    <property type="protein sequence ID" value="ARI83920.1"/>
    <property type="molecule type" value="Genomic_DNA"/>
</dbReference>
<keyword evidence="7" id="KW-1015">Disulfide bond</keyword>
<evidence type="ECO:0000256" key="10">
    <source>
        <dbReference type="ARBA" id="ARBA00038489"/>
    </source>
</evidence>
<dbReference type="EC" id="1.11.1.24" evidence="3"/>
<evidence type="ECO:0000256" key="9">
    <source>
        <dbReference type="ARBA" id="ARBA00032824"/>
    </source>
</evidence>
<dbReference type="SUPFAM" id="SSF52833">
    <property type="entry name" value="Thioredoxin-like"/>
    <property type="match status" value="1"/>
</dbReference>
<dbReference type="GO" id="GO:0045454">
    <property type="term" value="P:cell redox homeostasis"/>
    <property type="evidence" value="ECO:0007669"/>
    <property type="project" value="TreeGrafter"/>
</dbReference>
<evidence type="ECO:0000259" key="14">
    <source>
        <dbReference type="PROSITE" id="PS51352"/>
    </source>
</evidence>
<comment type="function">
    <text evidence="1">Thiol-specific peroxidase that catalyzes the reduction of hydrogen peroxide and organic hydroperoxides to water and alcohols, respectively. Plays a role in cell protection against oxidative stress by detoxifying peroxides and as sensor of hydrogen peroxide-mediated signaling events.</text>
</comment>
<comment type="subunit">
    <text evidence="2">Monomer.</text>
</comment>
<dbReference type="GO" id="GO:0005737">
    <property type="term" value="C:cytoplasm"/>
    <property type="evidence" value="ECO:0007669"/>
    <property type="project" value="TreeGrafter"/>
</dbReference>
<keyword evidence="6" id="KW-0560">Oxidoreductase</keyword>
<gene>
    <name evidence="15" type="ORF">BH695_4641</name>
</gene>
<reference evidence="15 16" key="1">
    <citation type="journal article" date="2018" name="Harmful Algae">
        <title>The highly heterogeneous methylated genomes and diverse restriction-modification systems of bloom-forming Microcystis.</title>
        <authorList>
            <person name="Zhao L."/>
            <person name="Song Y."/>
            <person name="Li L."/>
            <person name="Gan N."/>
            <person name="Brand J.J."/>
            <person name="Song L."/>
        </authorList>
    </citation>
    <scope>NUCLEOTIDE SEQUENCE [LARGE SCALE GENOMIC DNA]</scope>
    <source>
        <strain evidence="15 16">PCC 7806SL</strain>
    </source>
</reference>
<comment type="catalytic activity">
    <reaction evidence="12">
        <text>a hydroperoxide + [thioredoxin]-dithiol = an alcohol + [thioredoxin]-disulfide + H2O</text>
        <dbReference type="Rhea" id="RHEA:62620"/>
        <dbReference type="Rhea" id="RHEA-COMP:10698"/>
        <dbReference type="Rhea" id="RHEA-COMP:10700"/>
        <dbReference type="ChEBI" id="CHEBI:15377"/>
        <dbReference type="ChEBI" id="CHEBI:29950"/>
        <dbReference type="ChEBI" id="CHEBI:30879"/>
        <dbReference type="ChEBI" id="CHEBI:35924"/>
        <dbReference type="ChEBI" id="CHEBI:50058"/>
        <dbReference type="EC" id="1.11.1.24"/>
    </reaction>
</comment>
<dbReference type="InterPro" id="IPR000866">
    <property type="entry name" value="AhpC/TSA"/>
</dbReference>
<accession>A0AB33C3I1</accession>
<dbReference type="Gene3D" id="3.40.30.10">
    <property type="entry name" value="Glutaredoxin"/>
    <property type="match status" value="1"/>
</dbReference>
<evidence type="ECO:0000256" key="6">
    <source>
        <dbReference type="ARBA" id="ARBA00023002"/>
    </source>
</evidence>
<keyword evidence="5" id="KW-0049">Antioxidant</keyword>
<evidence type="ECO:0000313" key="15">
    <source>
        <dbReference type="EMBL" id="ARI83920.1"/>
    </source>
</evidence>
<dbReference type="InterPro" id="IPR013766">
    <property type="entry name" value="Thioredoxin_domain"/>
</dbReference>
<keyword evidence="16" id="KW-1185">Reference proteome</keyword>
<dbReference type="InterPro" id="IPR024706">
    <property type="entry name" value="Peroxiredoxin_AhpC-typ"/>
</dbReference>
<evidence type="ECO:0000256" key="7">
    <source>
        <dbReference type="ARBA" id="ARBA00023157"/>
    </source>
</evidence>
<dbReference type="InterPro" id="IPR050924">
    <property type="entry name" value="Peroxiredoxin_BCP/PrxQ"/>
</dbReference>
<organism evidence="15 16">
    <name type="scientific">Microcystis aeruginosa PCC 7806SL</name>
    <dbReference type="NCBI Taxonomy" id="1903187"/>
    <lineage>
        <taxon>Bacteria</taxon>
        <taxon>Bacillati</taxon>
        <taxon>Cyanobacteriota</taxon>
        <taxon>Cyanophyceae</taxon>
        <taxon>Oscillatoriophycideae</taxon>
        <taxon>Chroococcales</taxon>
        <taxon>Microcystaceae</taxon>
        <taxon>Microcystis</taxon>
    </lineage>
</organism>
<dbReference type="FunFam" id="3.40.30.10:FF:000007">
    <property type="entry name" value="Thioredoxin-dependent thiol peroxidase"/>
    <property type="match status" value="1"/>
</dbReference>
<sequence length="180" mass="19816">MSRRQLLSFLIAVILAFFALIPDANALGGPQPPLNQPAPDFTLPTNTGEGNISLSDYRGKWVVLYFYPKDFTPGCTLEARRFQQDLPKYMAKNTQVLGVSADDVDSHAEFCDSEGLKFPLLADTTGDVSKAYGSWMGYVSLRHTYLIDPDGILKEIYLGVNPAIHSAEVLARLEELQASS</sequence>
<dbReference type="RefSeq" id="WP_002741812.1">
    <property type="nucleotide sequence ID" value="NZ_CP020771.1"/>
</dbReference>
<dbReference type="PANTHER" id="PTHR42801:SF4">
    <property type="entry name" value="AHPC_TSA FAMILY PROTEIN"/>
    <property type="match status" value="1"/>
</dbReference>
<keyword evidence="4" id="KW-0575">Peroxidase</keyword>
<evidence type="ECO:0000256" key="5">
    <source>
        <dbReference type="ARBA" id="ARBA00022862"/>
    </source>
</evidence>
<dbReference type="GO" id="GO:0034599">
    <property type="term" value="P:cellular response to oxidative stress"/>
    <property type="evidence" value="ECO:0007669"/>
    <property type="project" value="TreeGrafter"/>
</dbReference>